<protein>
    <submittedName>
        <fullName evidence="2">Uncharacterized protein</fullName>
    </submittedName>
</protein>
<feature type="region of interest" description="Disordered" evidence="1">
    <location>
        <begin position="75"/>
        <end position="97"/>
    </location>
</feature>
<accession>A0ABQ9GD35</accession>
<feature type="region of interest" description="Disordered" evidence="1">
    <location>
        <begin position="249"/>
        <end position="300"/>
    </location>
</feature>
<dbReference type="EMBL" id="JARBHB010000014">
    <property type="protein sequence ID" value="KAJ8868994.1"/>
    <property type="molecule type" value="Genomic_DNA"/>
</dbReference>
<proteinExistence type="predicted"/>
<comment type="caution">
    <text evidence="2">The sequence shown here is derived from an EMBL/GenBank/DDBJ whole genome shotgun (WGS) entry which is preliminary data.</text>
</comment>
<evidence type="ECO:0000256" key="1">
    <source>
        <dbReference type="SAM" id="MobiDB-lite"/>
    </source>
</evidence>
<feature type="compositionally biased region" description="Basic and acidic residues" evidence="1">
    <location>
        <begin position="251"/>
        <end position="267"/>
    </location>
</feature>
<reference evidence="2 3" key="1">
    <citation type="submission" date="2023-02" db="EMBL/GenBank/DDBJ databases">
        <title>LHISI_Scaffold_Assembly.</title>
        <authorList>
            <person name="Stuart O.P."/>
            <person name="Cleave R."/>
            <person name="Magrath M.J.L."/>
            <person name="Mikheyev A.S."/>
        </authorList>
    </citation>
    <scope>NUCLEOTIDE SEQUENCE [LARGE SCALE GENOMIC DNA]</scope>
    <source>
        <strain evidence="2">Daus_M_001</strain>
        <tissue evidence="2">Leg muscle</tissue>
    </source>
</reference>
<name>A0ABQ9GD35_9NEOP</name>
<dbReference type="Proteomes" id="UP001159363">
    <property type="component" value="Chromosome 13"/>
</dbReference>
<sequence>MADVASLASGFSLLGAIQLHTPPPLLNDLFLELHLCSCFTSLRSQDGSLLSDYQSPQLDDCFHAAVHDYSKEPSQHYPGVISGTQGEPKSGWPDQDSIPGSSECESIRLDCSTPAEVNQVRFSAGLPLDFRVRESSAGGRRARRRIKMRYQLASSVFDRRQIRSPAGQGRVSTAILRKKCCIWAGHYPVRKLPAGAAQHNFVTNNTIEINEFSFDLVLDHDASVNWHERRVEEIWAALNIRVLRAVSTHQRRNEKVREKPEIPEKTRRPASSSGAIPTCENPERIGRGLKPVRLGGRRAV</sequence>
<evidence type="ECO:0000313" key="2">
    <source>
        <dbReference type="EMBL" id="KAJ8868994.1"/>
    </source>
</evidence>
<keyword evidence="3" id="KW-1185">Reference proteome</keyword>
<evidence type="ECO:0000313" key="3">
    <source>
        <dbReference type="Proteomes" id="UP001159363"/>
    </source>
</evidence>
<gene>
    <name evidence="2" type="ORF">PR048_030540</name>
</gene>
<organism evidence="2 3">
    <name type="scientific">Dryococelus australis</name>
    <dbReference type="NCBI Taxonomy" id="614101"/>
    <lineage>
        <taxon>Eukaryota</taxon>
        <taxon>Metazoa</taxon>
        <taxon>Ecdysozoa</taxon>
        <taxon>Arthropoda</taxon>
        <taxon>Hexapoda</taxon>
        <taxon>Insecta</taxon>
        <taxon>Pterygota</taxon>
        <taxon>Neoptera</taxon>
        <taxon>Polyneoptera</taxon>
        <taxon>Phasmatodea</taxon>
        <taxon>Verophasmatodea</taxon>
        <taxon>Anareolatae</taxon>
        <taxon>Phasmatidae</taxon>
        <taxon>Eurycanthinae</taxon>
        <taxon>Dryococelus</taxon>
    </lineage>
</organism>